<feature type="active site" description="Nucleophile" evidence="16">
    <location>
        <position position="68"/>
    </location>
</feature>
<comment type="catalytic activity">
    <reaction evidence="13">
        <text>1D-myo-inositol hexakisphosphate + H2O = 1D-myo-inositol 1,2,4,5,6-pentakisphosphate + phosphate</text>
        <dbReference type="Rhea" id="RHEA:16989"/>
        <dbReference type="ChEBI" id="CHEBI:15377"/>
        <dbReference type="ChEBI" id="CHEBI:43474"/>
        <dbReference type="ChEBI" id="CHEBI:57798"/>
        <dbReference type="ChEBI" id="CHEBI:58130"/>
        <dbReference type="EC" id="3.1.3.8"/>
    </reaction>
    <physiologicalReaction direction="left-to-right" evidence="13">
        <dbReference type="Rhea" id="RHEA:16990"/>
    </physiologicalReaction>
</comment>
<evidence type="ECO:0000256" key="14">
    <source>
        <dbReference type="ARBA" id="ARBA00044106"/>
    </source>
</evidence>
<proteinExistence type="predicted"/>
<evidence type="ECO:0000256" key="11">
    <source>
        <dbReference type="ARBA" id="ARBA00043721"/>
    </source>
</evidence>
<dbReference type="InterPro" id="IPR029033">
    <property type="entry name" value="His_PPase_superfam"/>
</dbReference>
<evidence type="ECO:0000313" key="20">
    <source>
        <dbReference type="Proteomes" id="UP000724874"/>
    </source>
</evidence>
<dbReference type="Proteomes" id="UP000724874">
    <property type="component" value="Unassembled WGS sequence"/>
</dbReference>
<keyword evidence="5 17" id="KW-1015">Disulfide bond</keyword>
<keyword evidence="3" id="KW-0964">Secreted</keyword>
<dbReference type="PIRSF" id="PIRSF000894">
    <property type="entry name" value="Acid_phosphatase"/>
    <property type="match status" value="1"/>
</dbReference>
<feature type="signal peptide" evidence="18">
    <location>
        <begin position="1"/>
        <end position="20"/>
    </location>
</feature>
<feature type="disulfide bond" evidence="17">
    <location>
        <begin position="415"/>
        <end position="423"/>
    </location>
</feature>
<evidence type="ECO:0000256" key="7">
    <source>
        <dbReference type="ARBA" id="ARBA00041857"/>
    </source>
</evidence>
<dbReference type="PANTHER" id="PTHR20963">
    <property type="entry name" value="MULTIPLE INOSITOL POLYPHOSPHATE PHOSPHATASE-RELATED"/>
    <property type="match status" value="1"/>
</dbReference>
<feature type="disulfide bond" evidence="17">
    <location>
        <begin position="57"/>
        <end position="382"/>
    </location>
</feature>
<comment type="caution">
    <text evidence="19">The sequence shown here is derived from an EMBL/GenBank/DDBJ whole genome shotgun (WGS) entry which is preliminary data.</text>
</comment>
<keyword evidence="18" id="KW-0732">Signal</keyword>
<gene>
    <name evidence="19" type="ORF">CPB84DRAFT_1786925</name>
</gene>
<evidence type="ECO:0000256" key="6">
    <source>
        <dbReference type="ARBA" id="ARBA00023180"/>
    </source>
</evidence>
<dbReference type="EMBL" id="JADNYJ010000091">
    <property type="protein sequence ID" value="KAF8887235.1"/>
    <property type="molecule type" value="Genomic_DNA"/>
</dbReference>
<dbReference type="OrthoDB" id="6509975at2759"/>
<evidence type="ECO:0000256" key="5">
    <source>
        <dbReference type="ARBA" id="ARBA00023157"/>
    </source>
</evidence>
<comment type="subcellular location">
    <subcellularLocation>
        <location evidence="1">Secreted</location>
    </subcellularLocation>
</comment>
<dbReference type="AlphaFoldDB" id="A0A9P5TJ63"/>
<evidence type="ECO:0000256" key="18">
    <source>
        <dbReference type="SAM" id="SignalP"/>
    </source>
</evidence>
<feature type="chain" id="PRO_5040478017" description="Phytase A" evidence="18">
    <location>
        <begin position="21"/>
        <end position="448"/>
    </location>
</feature>
<feature type="disulfide bond" evidence="17">
    <location>
        <begin position="239"/>
        <end position="253"/>
    </location>
</feature>
<dbReference type="InterPro" id="IPR016274">
    <property type="entry name" value="Histidine_acid_Pase_euk"/>
</dbReference>
<evidence type="ECO:0000256" key="16">
    <source>
        <dbReference type="PIRSR" id="PIRSR000894-1"/>
    </source>
</evidence>
<evidence type="ECO:0000256" key="13">
    <source>
        <dbReference type="ARBA" id="ARBA00043788"/>
    </source>
</evidence>
<dbReference type="PANTHER" id="PTHR20963:SF24">
    <property type="entry name" value="3-PHYTASE B"/>
    <property type="match status" value="1"/>
</dbReference>
<dbReference type="InterPro" id="IPR000560">
    <property type="entry name" value="His_Pase_clade-2"/>
</dbReference>
<evidence type="ECO:0000313" key="19">
    <source>
        <dbReference type="EMBL" id="KAF8887235.1"/>
    </source>
</evidence>
<comment type="catalytic activity">
    <reaction evidence="9">
        <text>1D-myo-inositol 1,2,5,6-tetrakisphosphate + H2O = 1D-myo-inositol 1,2,6-trisphosphate + phosphate</text>
        <dbReference type="Rhea" id="RHEA:77119"/>
        <dbReference type="ChEBI" id="CHEBI:15377"/>
        <dbReference type="ChEBI" id="CHEBI:43474"/>
        <dbReference type="ChEBI" id="CHEBI:195535"/>
        <dbReference type="ChEBI" id="CHEBI:195537"/>
    </reaction>
    <physiologicalReaction direction="left-to-right" evidence="9">
        <dbReference type="Rhea" id="RHEA:77120"/>
    </physiologicalReaction>
</comment>
<accession>A0A9P5TJ63</accession>
<evidence type="ECO:0000256" key="8">
    <source>
        <dbReference type="ARBA" id="ARBA00042300"/>
    </source>
</evidence>
<comment type="subunit">
    <text evidence="2">Monomer.</text>
</comment>
<keyword evidence="20" id="KW-1185">Reference proteome</keyword>
<comment type="catalytic activity">
    <reaction evidence="11">
        <text>1D-myo-inositol 1,2,6-trisphosphate + H2O = 1D-myo-inositol 1,2-bisphosphate + phosphate</text>
        <dbReference type="Rhea" id="RHEA:77131"/>
        <dbReference type="ChEBI" id="CHEBI:15377"/>
        <dbReference type="ChEBI" id="CHEBI:43474"/>
        <dbReference type="ChEBI" id="CHEBI:195537"/>
        <dbReference type="ChEBI" id="CHEBI:195539"/>
    </reaction>
    <physiologicalReaction direction="left-to-right" evidence="11">
        <dbReference type="Rhea" id="RHEA:77132"/>
    </physiologicalReaction>
</comment>
<feature type="disulfide bond" evidence="17">
    <location>
        <begin position="193"/>
        <end position="446"/>
    </location>
</feature>
<dbReference type="PROSITE" id="PS00616">
    <property type="entry name" value="HIS_ACID_PHOSPHAT_1"/>
    <property type="match status" value="1"/>
</dbReference>
<evidence type="ECO:0000256" key="3">
    <source>
        <dbReference type="ARBA" id="ARBA00022525"/>
    </source>
</evidence>
<keyword evidence="6" id="KW-0325">Glycoprotein</keyword>
<evidence type="ECO:0000256" key="17">
    <source>
        <dbReference type="PIRSR" id="PIRSR000894-2"/>
    </source>
</evidence>
<evidence type="ECO:0000256" key="12">
    <source>
        <dbReference type="ARBA" id="ARBA00043748"/>
    </source>
</evidence>
<evidence type="ECO:0000256" key="1">
    <source>
        <dbReference type="ARBA" id="ARBA00004613"/>
    </source>
</evidence>
<dbReference type="PROSITE" id="PS00778">
    <property type="entry name" value="HIS_ACID_PHOSPHAT_2"/>
    <property type="match status" value="1"/>
</dbReference>
<dbReference type="InterPro" id="IPR033379">
    <property type="entry name" value="Acid_Pase_AS"/>
</dbReference>
<name>A0A9P5TJ63_GYMJU</name>
<comment type="catalytic activity">
    <reaction evidence="12">
        <text>1D-myo-inositol 1,2,4,5,6-pentakisphosphate + H2O = 1D-myo-inositol 1,2,5,6-tetrakisphosphate + phosphate</text>
        <dbReference type="Rhea" id="RHEA:77115"/>
        <dbReference type="ChEBI" id="CHEBI:15377"/>
        <dbReference type="ChEBI" id="CHEBI:43474"/>
        <dbReference type="ChEBI" id="CHEBI:57798"/>
        <dbReference type="ChEBI" id="CHEBI:195535"/>
    </reaction>
    <physiologicalReaction direction="left-to-right" evidence="12">
        <dbReference type="Rhea" id="RHEA:77116"/>
    </physiologicalReaction>
</comment>
<dbReference type="Pfam" id="PF00328">
    <property type="entry name" value="His_Phos_2"/>
    <property type="match status" value="1"/>
</dbReference>
<dbReference type="GO" id="GO:0005576">
    <property type="term" value="C:extracellular region"/>
    <property type="evidence" value="ECO:0007669"/>
    <property type="project" value="UniProtKB-SubCell"/>
</dbReference>
<dbReference type="CDD" id="cd07061">
    <property type="entry name" value="HP_HAP_like"/>
    <property type="match status" value="1"/>
</dbReference>
<evidence type="ECO:0000256" key="10">
    <source>
        <dbReference type="ARBA" id="ARBA00043675"/>
    </source>
</evidence>
<sequence>MASFVAIYAFISMAFLVAYASKSISSGPFFPPAIQNSWAPYTPYFSVQPYAVPPSHCTITQVNLLQRHGARFPTSGAATQIQAALQKLQSATEFMDPKLDFLRNFTYALGINHLIPFGAMQSDEAGRVAYNRYSFLVSRENMPFVRASSSSRVVDSATNWTTGFSSASNHVFNPFLSVVLQESMNDTLDDSMCPNAGSSDAQTSTWTSIYGAPVADRLNAQAPGATLTAADISNFIPLCAFETLVKEAPSPFCDLFTPEEFAQFEYFGDLDKFYGTGYGQPLGPVQGVGYINELLARLTQTPVHDQTQTNKTLDSSPVTFPLNRTFYADFSHDNQMAAIYAAMGLFKQPKPLDPTKIDTGRTWIASSLTPFSAHMVVERLSCQASSVGFRGNGKKERGTFVRILVNDALQPLEFCGGDENGLCTLDAFVQSQAYARNDGNGDFEKCFS</sequence>
<keyword evidence="4" id="KW-0378">Hydrolase</keyword>
<organism evidence="19 20">
    <name type="scientific">Gymnopilus junonius</name>
    <name type="common">Spectacular rustgill mushroom</name>
    <name type="synonym">Gymnopilus spectabilis subsp. junonius</name>
    <dbReference type="NCBI Taxonomy" id="109634"/>
    <lineage>
        <taxon>Eukaryota</taxon>
        <taxon>Fungi</taxon>
        <taxon>Dikarya</taxon>
        <taxon>Basidiomycota</taxon>
        <taxon>Agaricomycotina</taxon>
        <taxon>Agaricomycetes</taxon>
        <taxon>Agaricomycetidae</taxon>
        <taxon>Agaricales</taxon>
        <taxon>Agaricineae</taxon>
        <taxon>Hymenogastraceae</taxon>
        <taxon>Gymnopilus</taxon>
    </lineage>
</organism>
<feature type="active site" description="Proton donor" evidence="16">
    <location>
        <position position="333"/>
    </location>
</feature>
<protein>
    <recommendedName>
        <fullName evidence="14">Phytase A</fullName>
    </recommendedName>
    <alternativeName>
        <fullName evidence="15">Histidine acid phosphatase phyA</fullName>
    </alternativeName>
    <alternativeName>
        <fullName evidence="8">Myo-inositol hexakisphosphate phosphohydrolase A</fullName>
    </alternativeName>
    <alternativeName>
        <fullName evidence="7">Myo-inositol-hexaphosphate 3-phosphohydrolase A</fullName>
    </alternativeName>
</protein>
<dbReference type="GO" id="GO:0003993">
    <property type="term" value="F:acid phosphatase activity"/>
    <property type="evidence" value="ECO:0007669"/>
    <property type="project" value="TreeGrafter"/>
</dbReference>
<reference evidence="19" key="1">
    <citation type="submission" date="2020-11" db="EMBL/GenBank/DDBJ databases">
        <authorList>
            <consortium name="DOE Joint Genome Institute"/>
            <person name="Ahrendt S."/>
            <person name="Riley R."/>
            <person name="Andreopoulos W."/>
            <person name="LaButti K."/>
            <person name="Pangilinan J."/>
            <person name="Ruiz-duenas F.J."/>
            <person name="Barrasa J.M."/>
            <person name="Sanchez-Garcia M."/>
            <person name="Camarero S."/>
            <person name="Miyauchi S."/>
            <person name="Serrano A."/>
            <person name="Linde D."/>
            <person name="Babiker R."/>
            <person name="Drula E."/>
            <person name="Ayuso-Fernandez I."/>
            <person name="Pacheco R."/>
            <person name="Padilla G."/>
            <person name="Ferreira P."/>
            <person name="Barriuso J."/>
            <person name="Kellner H."/>
            <person name="Castanera R."/>
            <person name="Alfaro M."/>
            <person name="Ramirez L."/>
            <person name="Pisabarro A.G."/>
            <person name="Kuo A."/>
            <person name="Tritt A."/>
            <person name="Lipzen A."/>
            <person name="He G."/>
            <person name="Yan M."/>
            <person name="Ng V."/>
            <person name="Cullen D."/>
            <person name="Martin F."/>
            <person name="Rosso M.-N."/>
            <person name="Henrissat B."/>
            <person name="Hibbett D."/>
            <person name="Martinez A.T."/>
            <person name="Grigoriev I.V."/>
        </authorList>
    </citation>
    <scope>NUCLEOTIDE SEQUENCE</scope>
    <source>
        <strain evidence="19">AH 44721</strain>
    </source>
</reference>
<evidence type="ECO:0000256" key="4">
    <source>
        <dbReference type="ARBA" id="ARBA00022801"/>
    </source>
</evidence>
<comment type="catalytic activity">
    <reaction evidence="10">
        <text>1D-myo-inositol 1,2-bisphosphate + H2O = 1D-myo-inositol 2-phosphate + phosphate</text>
        <dbReference type="Rhea" id="RHEA:77135"/>
        <dbReference type="ChEBI" id="CHEBI:15377"/>
        <dbReference type="ChEBI" id="CHEBI:43474"/>
        <dbReference type="ChEBI" id="CHEBI:84142"/>
        <dbReference type="ChEBI" id="CHEBI:195539"/>
    </reaction>
    <physiologicalReaction direction="left-to-right" evidence="10">
        <dbReference type="Rhea" id="RHEA:77136"/>
    </physiologicalReaction>
</comment>
<dbReference type="Gene3D" id="3.40.50.1240">
    <property type="entry name" value="Phosphoglycerate mutase-like"/>
    <property type="match status" value="1"/>
</dbReference>
<evidence type="ECO:0000256" key="9">
    <source>
        <dbReference type="ARBA" id="ARBA00043670"/>
    </source>
</evidence>
<dbReference type="SUPFAM" id="SSF53254">
    <property type="entry name" value="Phosphoglycerate mutase-like"/>
    <property type="match status" value="1"/>
</dbReference>
<dbReference type="GO" id="GO:0016158">
    <property type="term" value="F:inositol hexakisphosphate 3-phosphatase activity"/>
    <property type="evidence" value="ECO:0007669"/>
    <property type="project" value="UniProtKB-EC"/>
</dbReference>
<evidence type="ECO:0000256" key="15">
    <source>
        <dbReference type="ARBA" id="ARBA00044262"/>
    </source>
</evidence>
<evidence type="ECO:0000256" key="2">
    <source>
        <dbReference type="ARBA" id="ARBA00011245"/>
    </source>
</evidence>